<dbReference type="RefSeq" id="XP_005113031.1">
    <property type="nucleotide sequence ID" value="XM_005112974.3"/>
</dbReference>
<proteinExistence type="predicted"/>
<evidence type="ECO:0000256" key="1">
    <source>
        <dbReference type="SAM" id="MobiDB-lite"/>
    </source>
</evidence>
<protein>
    <submittedName>
        <fullName evidence="3">Uncharacterized protein LOC101856632</fullName>
    </submittedName>
</protein>
<feature type="region of interest" description="Disordered" evidence="1">
    <location>
        <begin position="137"/>
        <end position="181"/>
    </location>
</feature>
<keyword evidence="2" id="KW-1185">Reference proteome</keyword>
<name>A0ABM0KAQ6_APLCA</name>
<evidence type="ECO:0000313" key="2">
    <source>
        <dbReference type="Proteomes" id="UP000694888"/>
    </source>
</evidence>
<feature type="compositionally biased region" description="Polar residues" evidence="1">
    <location>
        <begin position="170"/>
        <end position="181"/>
    </location>
</feature>
<evidence type="ECO:0000313" key="3">
    <source>
        <dbReference type="RefSeq" id="XP_005113031.1"/>
    </source>
</evidence>
<gene>
    <name evidence="3" type="primary">LOC101856632</name>
</gene>
<dbReference type="Pfam" id="PF15880">
    <property type="entry name" value="NDUFV3"/>
    <property type="match status" value="1"/>
</dbReference>
<feature type="region of interest" description="Disordered" evidence="1">
    <location>
        <begin position="35"/>
        <end position="78"/>
    </location>
</feature>
<feature type="compositionally biased region" description="Low complexity" evidence="1">
    <location>
        <begin position="35"/>
        <end position="57"/>
    </location>
</feature>
<reference evidence="3" key="1">
    <citation type="submission" date="2025-08" db="UniProtKB">
        <authorList>
            <consortium name="RefSeq"/>
        </authorList>
    </citation>
    <scope>IDENTIFICATION</scope>
</reference>
<accession>A0ABM0KAQ6</accession>
<organism evidence="2 3">
    <name type="scientific">Aplysia californica</name>
    <name type="common">California sea hare</name>
    <dbReference type="NCBI Taxonomy" id="6500"/>
    <lineage>
        <taxon>Eukaryota</taxon>
        <taxon>Metazoa</taxon>
        <taxon>Spiralia</taxon>
        <taxon>Lophotrochozoa</taxon>
        <taxon>Mollusca</taxon>
        <taxon>Gastropoda</taxon>
        <taxon>Heterobranchia</taxon>
        <taxon>Euthyneura</taxon>
        <taxon>Tectipleura</taxon>
        <taxon>Aplysiida</taxon>
        <taxon>Aplysioidea</taxon>
        <taxon>Aplysiidae</taxon>
        <taxon>Aplysia</taxon>
    </lineage>
</organism>
<feature type="compositionally biased region" description="Basic and acidic residues" evidence="1">
    <location>
        <begin position="62"/>
        <end position="73"/>
    </location>
</feature>
<dbReference type="InterPro" id="IPR026193">
    <property type="entry name" value="NDUFV3"/>
</dbReference>
<sequence length="181" mass="19963">MSLPFLRVCNRSLSSSIRRSTPGAPAVDSVFKSSSYSYSSSAPKDTSKSKPAAPKASAKPKKAAESTVPEKGDTYSSGKQFFAHNTYSFYDIESSMAKDRIPQPSSNKMSWFCLDKLNPGNPERPRHFLPEEYGKLEEWPNMDPESSVKEEKPPIPKVKGKYRMPDGTEGVSSSSGTRMPL</sequence>
<dbReference type="GeneID" id="101856632"/>
<dbReference type="Proteomes" id="UP000694888">
    <property type="component" value="Unplaced"/>
</dbReference>